<gene>
    <name evidence="5" type="ORF">NYPRO_LOCUS116</name>
</gene>
<comment type="subcellular location">
    <subcellularLocation>
        <location evidence="1 2">Nucleus</location>
    </subcellularLocation>
</comment>
<keyword evidence="1 2" id="KW-0371">Homeobox</keyword>
<keyword evidence="6" id="KW-1185">Reference proteome</keyword>
<feature type="DNA-binding region" description="Homeobox" evidence="1">
    <location>
        <begin position="147"/>
        <end position="206"/>
    </location>
</feature>
<sequence>MHLTFDFSSGHDLRILKLGSVLGVELALDSLPVPLPLPLPCYKQTNKNKDKTQKVSGPIILLSSAPFPFFSGMETEHLSLCSALFCRGLDPYFAIQKEPAMLCGQYPEQSNRNHHEDERRKEKWREREEKEVEVEEKLEEEEEKEEQCPRERFVSKPLMDTLWAMFKLNKCPTRRDSQSLAFEFNMTVEQINQWFHKRRKSYNEDMYKQKYKKRSKRH</sequence>
<dbReference type="Proteomes" id="UP000645828">
    <property type="component" value="Unassembled WGS sequence"/>
</dbReference>
<feature type="region of interest" description="Disordered" evidence="3">
    <location>
        <begin position="106"/>
        <end position="133"/>
    </location>
</feature>
<proteinExistence type="predicted"/>
<dbReference type="GO" id="GO:0005634">
    <property type="term" value="C:nucleus"/>
    <property type="evidence" value="ECO:0007669"/>
    <property type="project" value="UniProtKB-SubCell"/>
</dbReference>
<dbReference type="EMBL" id="CAJHUB010000595">
    <property type="protein sequence ID" value="CAD7666433.1"/>
    <property type="molecule type" value="Genomic_DNA"/>
</dbReference>
<dbReference type="SUPFAM" id="SSF46689">
    <property type="entry name" value="Homeodomain-like"/>
    <property type="match status" value="1"/>
</dbReference>
<feature type="compositionally biased region" description="Basic and acidic residues" evidence="3">
    <location>
        <begin position="111"/>
        <end position="130"/>
    </location>
</feature>
<keyword evidence="1 2" id="KW-0539">Nucleus</keyword>
<keyword evidence="1 2" id="KW-0238">DNA-binding</keyword>
<evidence type="ECO:0000256" key="1">
    <source>
        <dbReference type="PROSITE-ProRule" id="PRU00108"/>
    </source>
</evidence>
<dbReference type="Gene3D" id="1.10.10.60">
    <property type="entry name" value="Homeodomain-like"/>
    <property type="match status" value="1"/>
</dbReference>
<name>A0A811XTX7_NYCPR</name>
<dbReference type="CDD" id="cd00086">
    <property type="entry name" value="homeodomain"/>
    <property type="match status" value="1"/>
</dbReference>
<evidence type="ECO:0000313" key="5">
    <source>
        <dbReference type="EMBL" id="CAD7666433.1"/>
    </source>
</evidence>
<accession>A0A811XTX7</accession>
<comment type="caution">
    <text evidence="5">The sequence shown here is derived from an EMBL/GenBank/DDBJ whole genome shotgun (WGS) entry which is preliminary data.</text>
</comment>
<dbReference type="InterPro" id="IPR001356">
    <property type="entry name" value="HD"/>
</dbReference>
<dbReference type="Pfam" id="PF00046">
    <property type="entry name" value="Homeodomain"/>
    <property type="match status" value="1"/>
</dbReference>
<feature type="domain" description="Homeobox" evidence="4">
    <location>
        <begin position="145"/>
        <end position="205"/>
    </location>
</feature>
<dbReference type="InterPro" id="IPR009057">
    <property type="entry name" value="Homeodomain-like_sf"/>
</dbReference>
<protein>
    <submittedName>
        <fullName evidence="5">(raccoon dog) hypothetical protein</fullName>
    </submittedName>
</protein>
<dbReference type="PROSITE" id="PS50071">
    <property type="entry name" value="HOMEOBOX_2"/>
    <property type="match status" value="1"/>
</dbReference>
<evidence type="ECO:0000313" key="6">
    <source>
        <dbReference type="Proteomes" id="UP000645828"/>
    </source>
</evidence>
<evidence type="ECO:0000259" key="4">
    <source>
        <dbReference type="PROSITE" id="PS50071"/>
    </source>
</evidence>
<evidence type="ECO:0000256" key="2">
    <source>
        <dbReference type="RuleBase" id="RU000682"/>
    </source>
</evidence>
<organism evidence="5 6">
    <name type="scientific">Nyctereutes procyonoides</name>
    <name type="common">Raccoon dog</name>
    <name type="synonym">Canis procyonoides</name>
    <dbReference type="NCBI Taxonomy" id="34880"/>
    <lineage>
        <taxon>Eukaryota</taxon>
        <taxon>Metazoa</taxon>
        <taxon>Chordata</taxon>
        <taxon>Craniata</taxon>
        <taxon>Vertebrata</taxon>
        <taxon>Euteleostomi</taxon>
        <taxon>Mammalia</taxon>
        <taxon>Eutheria</taxon>
        <taxon>Laurasiatheria</taxon>
        <taxon>Carnivora</taxon>
        <taxon>Caniformia</taxon>
        <taxon>Canidae</taxon>
        <taxon>Nyctereutes</taxon>
    </lineage>
</organism>
<dbReference type="AlphaFoldDB" id="A0A811XTX7"/>
<evidence type="ECO:0000256" key="3">
    <source>
        <dbReference type="SAM" id="MobiDB-lite"/>
    </source>
</evidence>
<dbReference type="GO" id="GO:0003677">
    <property type="term" value="F:DNA binding"/>
    <property type="evidence" value="ECO:0007669"/>
    <property type="project" value="UniProtKB-UniRule"/>
</dbReference>
<reference evidence="5" key="1">
    <citation type="submission" date="2020-12" db="EMBL/GenBank/DDBJ databases">
        <authorList>
            <consortium name="Molecular Ecology Group"/>
        </authorList>
    </citation>
    <scope>NUCLEOTIDE SEQUENCE</scope>
    <source>
        <strain evidence="5">TBG_1078</strain>
    </source>
</reference>